<dbReference type="PRINTS" id="PR00080">
    <property type="entry name" value="SDRFAMILY"/>
</dbReference>
<dbReference type="Proteomes" id="UP000188929">
    <property type="component" value="Unassembled WGS sequence"/>
</dbReference>
<dbReference type="STRING" id="1834516.BL253_14335"/>
<gene>
    <name evidence="4" type="ORF">BL253_14335</name>
</gene>
<dbReference type="InterPro" id="IPR036291">
    <property type="entry name" value="NAD(P)-bd_dom_sf"/>
</dbReference>
<protein>
    <submittedName>
        <fullName evidence="4">3-ketoacyl-ACP reductase</fullName>
    </submittedName>
</protein>
<dbReference type="CDD" id="cd05233">
    <property type="entry name" value="SDR_c"/>
    <property type="match status" value="1"/>
</dbReference>
<dbReference type="Pfam" id="PF13561">
    <property type="entry name" value="adh_short_C2"/>
    <property type="match status" value="1"/>
</dbReference>
<comment type="caution">
    <text evidence="4">The sequence shown here is derived from an EMBL/GenBank/DDBJ whole genome shotgun (WGS) entry which is preliminary data.</text>
</comment>
<evidence type="ECO:0000256" key="2">
    <source>
        <dbReference type="ARBA" id="ARBA00023002"/>
    </source>
</evidence>
<accession>A0A1V2ID01</accession>
<dbReference type="PANTHER" id="PTHR24321">
    <property type="entry name" value="DEHYDROGENASES, SHORT CHAIN"/>
    <property type="match status" value="1"/>
</dbReference>
<dbReference type="FunFam" id="3.40.50.720:FF:000084">
    <property type="entry name" value="Short-chain dehydrogenase reductase"/>
    <property type="match status" value="1"/>
</dbReference>
<dbReference type="OrthoDB" id="5173603at2"/>
<keyword evidence="2" id="KW-0560">Oxidoreductase</keyword>
<dbReference type="Gene3D" id="3.40.50.720">
    <property type="entry name" value="NAD(P)-binding Rossmann-like Domain"/>
    <property type="match status" value="1"/>
</dbReference>
<dbReference type="InterPro" id="IPR020904">
    <property type="entry name" value="Sc_DH/Rdtase_CS"/>
</dbReference>
<dbReference type="RefSeq" id="WP_076817244.1">
    <property type="nucleotide sequence ID" value="NZ_MOMC01000027.1"/>
</dbReference>
<keyword evidence="5" id="KW-1185">Reference proteome</keyword>
<evidence type="ECO:0000256" key="3">
    <source>
        <dbReference type="ARBA" id="ARBA00023027"/>
    </source>
</evidence>
<dbReference type="NCBIfam" id="TIGR03971">
    <property type="entry name" value="SDR_subfam_1"/>
    <property type="match status" value="1"/>
</dbReference>
<keyword evidence="3" id="KW-0520">NAD</keyword>
<dbReference type="EMBL" id="MOMC01000027">
    <property type="protein sequence ID" value="ONH30321.1"/>
    <property type="molecule type" value="Genomic_DNA"/>
</dbReference>
<dbReference type="NCBIfam" id="NF009467">
    <property type="entry name" value="PRK12826.1-3"/>
    <property type="match status" value="1"/>
</dbReference>
<sequence>MVGRVEGKVAFITGVARGQGRAHAVRLAQEGADVIGVDLCADVDTVDYPMATATDLAETVALVEKLGRRIVTAVADVRDEDALRTAVDAGVAELGRLDIVVANAGVSGGGAATETLDAHAWRTLLDIDLTGCFLTAKVAIPHLVAGGRGGSIILTSSMLGLRGQGWMAAYVAAKHGLVGLMRSLANELAGQLIRVNSVHPGNVRTPMVDNESLRRMLRPDLANPTIDDAAAVLGQLHLMPVPLIEAVDVANAVLFLASDEARYITGVPLPVDAGATAKA</sequence>
<dbReference type="GO" id="GO:0016491">
    <property type="term" value="F:oxidoreductase activity"/>
    <property type="evidence" value="ECO:0007669"/>
    <property type="project" value="UniProtKB-KW"/>
</dbReference>
<dbReference type="InterPro" id="IPR002347">
    <property type="entry name" value="SDR_fam"/>
</dbReference>
<reference evidence="5" key="1">
    <citation type="submission" date="2016-10" db="EMBL/GenBank/DDBJ databases">
        <title>Frankia sp. NRRL B-16386 Genome sequencing.</title>
        <authorList>
            <person name="Ghodhbane-Gtari F."/>
            <person name="Swanson E."/>
            <person name="Gueddou A."/>
            <person name="Hezbri K."/>
            <person name="Ktari K."/>
            <person name="Nouioui I."/>
            <person name="Morris K."/>
            <person name="Simpson S."/>
            <person name="Abebe-Akele F."/>
            <person name="Thomas K."/>
            <person name="Gtari M."/>
            <person name="Tisa L.S."/>
        </authorList>
    </citation>
    <scope>NUCLEOTIDE SEQUENCE [LARGE SCALE GENOMIC DNA]</scope>
    <source>
        <strain evidence="5">NRRL B-16386</strain>
    </source>
</reference>
<proteinExistence type="inferred from homology"/>
<comment type="similarity">
    <text evidence="1">Belongs to the short-chain dehydrogenases/reductases (SDR) family.</text>
</comment>
<evidence type="ECO:0000313" key="5">
    <source>
        <dbReference type="Proteomes" id="UP000188929"/>
    </source>
</evidence>
<dbReference type="AlphaFoldDB" id="A0A1V2ID01"/>
<dbReference type="PROSITE" id="PS00061">
    <property type="entry name" value="ADH_SHORT"/>
    <property type="match status" value="1"/>
</dbReference>
<dbReference type="PANTHER" id="PTHR24321:SF8">
    <property type="entry name" value="ESTRADIOL 17-BETA-DEHYDROGENASE 8-RELATED"/>
    <property type="match status" value="1"/>
</dbReference>
<dbReference type="SUPFAM" id="SSF51735">
    <property type="entry name" value="NAD(P)-binding Rossmann-fold domains"/>
    <property type="match status" value="1"/>
</dbReference>
<dbReference type="InterPro" id="IPR023985">
    <property type="entry name" value="SDR_subfam_1"/>
</dbReference>
<dbReference type="PRINTS" id="PR00081">
    <property type="entry name" value="GDHRDH"/>
</dbReference>
<evidence type="ECO:0000256" key="1">
    <source>
        <dbReference type="ARBA" id="ARBA00006484"/>
    </source>
</evidence>
<evidence type="ECO:0000313" key="4">
    <source>
        <dbReference type="EMBL" id="ONH30321.1"/>
    </source>
</evidence>
<organism evidence="4 5">
    <name type="scientific">Pseudofrankia asymbiotica</name>
    <dbReference type="NCBI Taxonomy" id="1834516"/>
    <lineage>
        <taxon>Bacteria</taxon>
        <taxon>Bacillati</taxon>
        <taxon>Actinomycetota</taxon>
        <taxon>Actinomycetes</taxon>
        <taxon>Frankiales</taxon>
        <taxon>Frankiaceae</taxon>
        <taxon>Pseudofrankia</taxon>
    </lineage>
</organism>
<name>A0A1V2ID01_9ACTN</name>